<dbReference type="Proteomes" id="UP001160148">
    <property type="component" value="Unassembled WGS sequence"/>
</dbReference>
<organism evidence="2 3">
    <name type="scientific">Macrosiphum euphorbiae</name>
    <name type="common">potato aphid</name>
    <dbReference type="NCBI Taxonomy" id="13131"/>
    <lineage>
        <taxon>Eukaryota</taxon>
        <taxon>Metazoa</taxon>
        <taxon>Ecdysozoa</taxon>
        <taxon>Arthropoda</taxon>
        <taxon>Hexapoda</taxon>
        <taxon>Insecta</taxon>
        <taxon>Pterygota</taxon>
        <taxon>Neoptera</taxon>
        <taxon>Paraneoptera</taxon>
        <taxon>Hemiptera</taxon>
        <taxon>Sternorrhyncha</taxon>
        <taxon>Aphidomorpha</taxon>
        <taxon>Aphidoidea</taxon>
        <taxon>Aphididae</taxon>
        <taxon>Macrosiphini</taxon>
        <taxon>Macrosiphum</taxon>
    </lineage>
</organism>
<sequence>MAVEAEIETAGSDWATGASDAGPALIMPRKYSNDIGNRNRNNNRAGSRNHIGKSSKINNSVVDILDLAVPQSKVRPIDRLLDRYDWSSASMTQPGEYDHPLSRPGRPAPSPPLRPPAPSRPPPPTPPPTTRPPLGSWSSEFSGHKLPVRKSLWKRARELVSRFFVRTAAAVRPNVDCFWSH</sequence>
<evidence type="ECO:0000313" key="2">
    <source>
        <dbReference type="EMBL" id="CAI6365183.1"/>
    </source>
</evidence>
<accession>A0AAV0XAF4</accession>
<feature type="region of interest" description="Disordered" evidence="1">
    <location>
        <begin position="89"/>
        <end position="142"/>
    </location>
</feature>
<proteinExistence type="predicted"/>
<protein>
    <submittedName>
        <fullName evidence="2">Uncharacterized protein</fullName>
    </submittedName>
</protein>
<gene>
    <name evidence="2" type="ORF">MEUPH1_LOCUS19926</name>
</gene>
<comment type="caution">
    <text evidence="2">The sequence shown here is derived from an EMBL/GenBank/DDBJ whole genome shotgun (WGS) entry which is preliminary data.</text>
</comment>
<feature type="compositionally biased region" description="Pro residues" evidence="1">
    <location>
        <begin position="106"/>
        <end position="131"/>
    </location>
</feature>
<reference evidence="2 3" key="1">
    <citation type="submission" date="2023-01" db="EMBL/GenBank/DDBJ databases">
        <authorList>
            <person name="Whitehead M."/>
        </authorList>
    </citation>
    <scope>NUCLEOTIDE SEQUENCE [LARGE SCALE GENOMIC DNA]</scope>
</reference>
<evidence type="ECO:0000256" key="1">
    <source>
        <dbReference type="SAM" id="MobiDB-lite"/>
    </source>
</evidence>
<name>A0AAV0XAF4_9HEMI</name>
<dbReference type="AlphaFoldDB" id="A0AAV0XAF4"/>
<feature type="region of interest" description="Disordered" evidence="1">
    <location>
        <begin position="1"/>
        <end position="56"/>
    </location>
</feature>
<keyword evidence="3" id="KW-1185">Reference proteome</keyword>
<evidence type="ECO:0000313" key="3">
    <source>
        <dbReference type="Proteomes" id="UP001160148"/>
    </source>
</evidence>
<dbReference type="EMBL" id="CARXXK010000004">
    <property type="protein sequence ID" value="CAI6365183.1"/>
    <property type="molecule type" value="Genomic_DNA"/>
</dbReference>